<dbReference type="Pfam" id="PF00400">
    <property type="entry name" value="WD40"/>
    <property type="match status" value="1"/>
</dbReference>
<evidence type="ECO:0000256" key="1">
    <source>
        <dbReference type="PROSITE-ProRule" id="PRU00221"/>
    </source>
</evidence>
<accession>A0A388L9H2</accession>
<evidence type="ECO:0000313" key="3">
    <source>
        <dbReference type="Proteomes" id="UP000265515"/>
    </source>
</evidence>
<dbReference type="SUPFAM" id="SSF50978">
    <property type="entry name" value="WD40 repeat-like"/>
    <property type="match status" value="1"/>
</dbReference>
<dbReference type="Gramene" id="GBG78934">
    <property type="protein sequence ID" value="GBG78934"/>
    <property type="gene ID" value="CBR_g28650"/>
</dbReference>
<reference evidence="2 3" key="1">
    <citation type="journal article" date="2018" name="Cell">
        <title>The Chara Genome: Secondary Complexity and Implications for Plant Terrestrialization.</title>
        <authorList>
            <person name="Nishiyama T."/>
            <person name="Sakayama H."/>
            <person name="Vries J.D."/>
            <person name="Buschmann H."/>
            <person name="Saint-Marcoux D."/>
            <person name="Ullrich K.K."/>
            <person name="Haas F.B."/>
            <person name="Vanderstraeten L."/>
            <person name="Becker D."/>
            <person name="Lang D."/>
            <person name="Vosolsobe S."/>
            <person name="Rombauts S."/>
            <person name="Wilhelmsson P.K.I."/>
            <person name="Janitza P."/>
            <person name="Kern R."/>
            <person name="Heyl A."/>
            <person name="Rumpler F."/>
            <person name="Villalobos L.I.A.C."/>
            <person name="Clay J.M."/>
            <person name="Skokan R."/>
            <person name="Toyoda A."/>
            <person name="Suzuki Y."/>
            <person name="Kagoshima H."/>
            <person name="Schijlen E."/>
            <person name="Tajeshwar N."/>
            <person name="Catarino B."/>
            <person name="Hetherington A.J."/>
            <person name="Saltykova A."/>
            <person name="Bonnot C."/>
            <person name="Breuninger H."/>
            <person name="Symeonidi A."/>
            <person name="Radhakrishnan G.V."/>
            <person name="Van Nieuwerburgh F."/>
            <person name="Deforce D."/>
            <person name="Chang C."/>
            <person name="Karol K.G."/>
            <person name="Hedrich R."/>
            <person name="Ulvskov P."/>
            <person name="Glockner G."/>
            <person name="Delwiche C.F."/>
            <person name="Petrasek J."/>
            <person name="Van de Peer Y."/>
            <person name="Friml J."/>
            <person name="Beilby M."/>
            <person name="Dolan L."/>
            <person name="Kohara Y."/>
            <person name="Sugano S."/>
            <person name="Fujiyama A."/>
            <person name="Delaux P.-M."/>
            <person name="Quint M."/>
            <person name="TheiBen G."/>
            <person name="Hagemann M."/>
            <person name="Harholt J."/>
            <person name="Dunand C."/>
            <person name="Zachgo S."/>
            <person name="Langdale J."/>
            <person name="Maumus F."/>
            <person name="Straeten D.V.D."/>
            <person name="Gould S.B."/>
            <person name="Rensing S.A."/>
        </authorList>
    </citation>
    <scope>NUCLEOTIDE SEQUENCE [LARGE SCALE GENOMIC DNA]</scope>
    <source>
        <strain evidence="2 3">S276</strain>
    </source>
</reference>
<protein>
    <submittedName>
        <fullName evidence="2">Uncharacterized protein</fullName>
    </submittedName>
</protein>
<keyword evidence="1" id="KW-0853">WD repeat</keyword>
<dbReference type="GO" id="GO:0080008">
    <property type="term" value="C:Cul4-RING E3 ubiquitin ligase complex"/>
    <property type="evidence" value="ECO:0007669"/>
    <property type="project" value="TreeGrafter"/>
</dbReference>
<dbReference type="InterPro" id="IPR001680">
    <property type="entry name" value="WD40_rpt"/>
</dbReference>
<organism evidence="2 3">
    <name type="scientific">Chara braunii</name>
    <name type="common">Braun's stonewort</name>
    <dbReference type="NCBI Taxonomy" id="69332"/>
    <lineage>
        <taxon>Eukaryota</taxon>
        <taxon>Viridiplantae</taxon>
        <taxon>Streptophyta</taxon>
        <taxon>Charophyceae</taxon>
        <taxon>Charales</taxon>
        <taxon>Characeae</taxon>
        <taxon>Chara</taxon>
    </lineage>
</organism>
<dbReference type="PANTHER" id="PTHR19847">
    <property type="entry name" value="DDB1- AND CUL4-ASSOCIATED FACTOR 11"/>
    <property type="match status" value="1"/>
</dbReference>
<dbReference type="STRING" id="69332.A0A388L9H2"/>
<dbReference type="GO" id="GO:0043161">
    <property type="term" value="P:proteasome-mediated ubiquitin-dependent protein catabolic process"/>
    <property type="evidence" value="ECO:0007669"/>
    <property type="project" value="TreeGrafter"/>
</dbReference>
<dbReference type="SMART" id="SM00320">
    <property type="entry name" value="WD40"/>
    <property type="match status" value="1"/>
</dbReference>
<dbReference type="InterPro" id="IPR051859">
    <property type="entry name" value="DCAF"/>
</dbReference>
<dbReference type="InterPro" id="IPR036322">
    <property type="entry name" value="WD40_repeat_dom_sf"/>
</dbReference>
<evidence type="ECO:0000313" key="2">
    <source>
        <dbReference type="EMBL" id="GBG78934.1"/>
    </source>
</evidence>
<dbReference type="AlphaFoldDB" id="A0A388L9H2"/>
<dbReference type="PROSITE" id="PS50082">
    <property type="entry name" value="WD_REPEATS_2"/>
    <property type="match status" value="1"/>
</dbReference>
<dbReference type="PANTHER" id="PTHR19847:SF7">
    <property type="entry name" value="DDB1- AND CUL4-ASSOCIATED FACTOR 11"/>
    <property type="match status" value="1"/>
</dbReference>
<feature type="repeat" description="WD" evidence="1">
    <location>
        <begin position="204"/>
        <end position="245"/>
    </location>
</feature>
<dbReference type="Proteomes" id="UP000265515">
    <property type="component" value="Unassembled WGS sequence"/>
</dbReference>
<dbReference type="Gene3D" id="2.130.10.10">
    <property type="entry name" value="YVTN repeat-like/Quinoprotein amine dehydrogenase"/>
    <property type="match status" value="1"/>
</dbReference>
<keyword evidence="3" id="KW-1185">Reference proteome</keyword>
<comment type="caution">
    <text evidence="2">The sequence shown here is derived from an EMBL/GenBank/DDBJ whole genome shotgun (WGS) entry which is preliminary data.</text>
</comment>
<sequence>MTVCRGQLLHRGELWRWWTATQLGGRKKLNVARKVRTTSGGATEIVEECSGNEGEEEGECGEESEGDLWVRVVEMVEKSSGSEGEEEESEEKVRKVSGCQGMVRFTPSFLQLMDGMENQQQWHLQDRQEYQTGPGAGAPTLIQMMEFHEGAESLQAVSRKRARTHATTWRMLNEREQGVGCPFRTPAKVHISKKYLPDSWSYTLSNFESKVYCGQFSPDGSIFASTSEDGHLRLYHTDSMRTYRPYKEHALGARNILDIDYSPDQRWMICAPLRSRGKVSICNTDGERNIQRSIDFRELVEEERLLSFMILAVKFFSLLC</sequence>
<dbReference type="EMBL" id="BFEA01000307">
    <property type="protein sequence ID" value="GBG78934.1"/>
    <property type="molecule type" value="Genomic_DNA"/>
</dbReference>
<gene>
    <name evidence="2" type="ORF">CBR_g28650</name>
</gene>
<dbReference type="InterPro" id="IPR015943">
    <property type="entry name" value="WD40/YVTN_repeat-like_dom_sf"/>
</dbReference>
<name>A0A388L9H2_CHABU</name>
<proteinExistence type="predicted"/>